<accession>A0A9D4HT47</accession>
<reference evidence="1" key="2">
    <citation type="submission" date="2020-11" db="EMBL/GenBank/DDBJ databases">
        <authorList>
            <person name="McCartney M.A."/>
            <person name="Auch B."/>
            <person name="Kono T."/>
            <person name="Mallez S."/>
            <person name="Becker A."/>
            <person name="Gohl D.M."/>
            <person name="Silverstein K.A.T."/>
            <person name="Koren S."/>
            <person name="Bechman K.B."/>
            <person name="Herman A."/>
            <person name="Abrahante J.E."/>
            <person name="Garbe J."/>
        </authorList>
    </citation>
    <scope>NUCLEOTIDE SEQUENCE</scope>
    <source>
        <strain evidence="1">Duluth1</strain>
        <tissue evidence="1">Whole animal</tissue>
    </source>
</reference>
<sequence length="50" mass="5948">MELQLEGVYRRAVKARVKWTIISTRTNTKICTVNVRTMHETEKKNIKPQF</sequence>
<gene>
    <name evidence="1" type="ORF">DPMN_055903</name>
</gene>
<protein>
    <submittedName>
        <fullName evidence="1">Uncharacterized protein</fullName>
    </submittedName>
</protein>
<keyword evidence="2" id="KW-1185">Reference proteome</keyword>
<dbReference type="EMBL" id="JAIWYP010000012">
    <property type="protein sequence ID" value="KAH3729925.1"/>
    <property type="molecule type" value="Genomic_DNA"/>
</dbReference>
<dbReference type="AlphaFoldDB" id="A0A9D4HT47"/>
<evidence type="ECO:0000313" key="2">
    <source>
        <dbReference type="Proteomes" id="UP000828390"/>
    </source>
</evidence>
<dbReference type="Proteomes" id="UP000828390">
    <property type="component" value="Unassembled WGS sequence"/>
</dbReference>
<comment type="caution">
    <text evidence="1">The sequence shown here is derived from an EMBL/GenBank/DDBJ whole genome shotgun (WGS) entry which is preliminary data.</text>
</comment>
<proteinExistence type="predicted"/>
<name>A0A9D4HT47_DREPO</name>
<evidence type="ECO:0000313" key="1">
    <source>
        <dbReference type="EMBL" id="KAH3729925.1"/>
    </source>
</evidence>
<reference evidence="1" key="1">
    <citation type="journal article" date="2019" name="bioRxiv">
        <title>The Genome of the Zebra Mussel, Dreissena polymorpha: A Resource for Invasive Species Research.</title>
        <authorList>
            <person name="McCartney M.A."/>
            <person name="Auch B."/>
            <person name="Kono T."/>
            <person name="Mallez S."/>
            <person name="Zhang Y."/>
            <person name="Obille A."/>
            <person name="Becker A."/>
            <person name="Abrahante J.E."/>
            <person name="Garbe J."/>
            <person name="Badalamenti J.P."/>
            <person name="Herman A."/>
            <person name="Mangelson H."/>
            <person name="Liachko I."/>
            <person name="Sullivan S."/>
            <person name="Sone E.D."/>
            <person name="Koren S."/>
            <person name="Silverstein K.A.T."/>
            <person name="Beckman K.B."/>
            <person name="Gohl D.M."/>
        </authorList>
    </citation>
    <scope>NUCLEOTIDE SEQUENCE</scope>
    <source>
        <strain evidence="1">Duluth1</strain>
        <tissue evidence="1">Whole animal</tissue>
    </source>
</reference>
<organism evidence="1 2">
    <name type="scientific">Dreissena polymorpha</name>
    <name type="common">Zebra mussel</name>
    <name type="synonym">Mytilus polymorpha</name>
    <dbReference type="NCBI Taxonomy" id="45954"/>
    <lineage>
        <taxon>Eukaryota</taxon>
        <taxon>Metazoa</taxon>
        <taxon>Spiralia</taxon>
        <taxon>Lophotrochozoa</taxon>
        <taxon>Mollusca</taxon>
        <taxon>Bivalvia</taxon>
        <taxon>Autobranchia</taxon>
        <taxon>Heteroconchia</taxon>
        <taxon>Euheterodonta</taxon>
        <taxon>Imparidentia</taxon>
        <taxon>Neoheterodontei</taxon>
        <taxon>Myida</taxon>
        <taxon>Dreissenoidea</taxon>
        <taxon>Dreissenidae</taxon>
        <taxon>Dreissena</taxon>
    </lineage>
</organism>